<name>A0A8Z9_IPOTF</name>
<sequence>MGAGMGSGVGLRGRVRGIYPPPPPRPIAIPIHFFKKRIGWCMCISYCPREDNVVADVLAKVAISCGCDWIEFVRPPLHNLGDLVNNRGVVGVFFLVN</sequence>
<accession>A0A8Z9</accession>
<proteinExistence type="predicted"/>
<dbReference type="EMBL" id="AB263748">
    <property type="protein sequence ID" value="BAF36304.1"/>
    <property type="molecule type" value="Genomic_DNA"/>
</dbReference>
<organism evidence="1">
    <name type="scientific">Ipomoea trifida</name>
    <name type="common">Morning glory</name>
    <dbReference type="NCBI Taxonomy" id="35884"/>
    <lineage>
        <taxon>Eukaryota</taxon>
        <taxon>Viridiplantae</taxon>
        <taxon>Streptophyta</taxon>
        <taxon>Embryophyta</taxon>
        <taxon>Tracheophyta</taxon>
        <taxon>Spermatophyta</taxon>
        <taxon>Magnoliopsida</taxon>
        <taxon>eudicotyledons</taxon>
        <taxon>Gunneridae</taxon>
        <taxon>Pentapetalae</taxon>
        <taxon>asterids</taxon>
        <taxon>lamiids</taxon>
        <taxon>Solanales</taxon>
        <taxon>Convolvulaceae</taxon>
        <taxon>Ipomoeeae</taxon>
        <taxon>Ipomoea</taxon>
    </lineage>
</organism>
<reference evidence="1" key="1">
    <citation type="journal article" date="2007" name="Sex. Plant Reprod.">
        <title>Physical size of the S locus region defined by genetic recombination and genome sequencing in Ipomoea trifida, Convolvulaceae.</title>
        <authorList>
            <person name="Rahman M.H."/>
            <person name="Tsuchiya T."/>
            <person name="Suwabe K."/>
            <person name="Kohori J."/>
            <person name="Tomita R.N."/>
            <person name="Kagaya Y."/>
            <person name="Kobayashi I."/>
            <person name="Kakeda K."/>
            <person name="Kowyama Y."/>
        </authorList>
    </citation>
    <scope>NUCLEOTIDE SEQUENCE</scope>
</reference>
<protein>
    <submittedName>
        <fullName evidence="1">Uncharacterized protein</fullName>
    </submittedName>
</protein>
<dbReference type="AlphaFoldDB" id="A0A8Z9"/>
<evidence type="ECO:0000313" key="1">
    <source>
        <dbReference type="EMBL" id="BAF36304.1"/>
    </source>
</evidence>